<reference evidence="3" key="1">
    <citation type="submission" date="2016-10" db="EMBL/GenBank/DDBJ databases">
        <authorList>
            <person name="Varghese N."/>
            <person name="Submissions S."/>
        </authorList>
    </citation>
    <scope>NUCLEOTIDE SEQUENCE [LARGE SCALE GENOMIC DNA]</scope>
    <source>
        <strain evidence="3">DSM 25751</strain>
    </source>
</reference>
<feature type="transmembrane region" description="Helical" evidence="1">
    <location>
        <begin position="38"/>
        <end position="65"/>
    </location>
</feature>
<accession>A0A1H6RLU7</accession>
<keyword evidence="1" id="KW-1133">Transmembrane helix</keyword>
<proteinExistence type="predicted"/>
<dbReference type="RefSeq" id="WP_091632396.1">
    <property type="nucleotide sequence ID" value="NZ_FNYW01000002.1"/>
</dbReference>
<evidence type="ECO:0000313" key="3">
    <source>
        <dbReference type="Proteomes" id="UP000198564"/>
    </source>
</evidence>
<keyword evidence="3" id="KW-1185">Reference proteome</keyword>
<keyword evidence="1" id="KW-0812">Transmembrane</keyword>
<feature type="transmembrane region" description="Helical" evidence="1">
    <location>
        <begin position="71"/>
        <end position="93"/>
    </location>
</feature>
<dbReference type="AlphaFoldDB" id="A0A1H6RLU7"/>
<dbReference type="EMBL" id="FNYW01000002">
    <property type="protein sequence ID" value="SEI53517.1"/>
    <property type="molecule type" value="Genomic_DNA"/>
</dbReference>
<evidence type="ECO:0000256" key="1">
    <source>
        <dbReference type="SAM" id="Phobius"/>
    </source>
</evidence>
<organism evidence="2 3">
    <name type="scientific">Alkalibacterium gilvum</name>
    <dbReference type="NCBI Taxonomy" id="1130080"/>
    <lineage>
        <taxon>Bacteria</taxon>
        <taxon>Bacillati</taxon>
        <taxon>Bacillota</taxon>
        <taxon>Bacilli</taxon>
        <taxon>Lactobacillales</taxon>
        <taxon>Carnobacteriaceae</taxon>
        <taxon>Alkalibacterium</taxon>
    </lineage>
</organism>
<dbReference type="Proteomes" id="UP000198564">
    <property type="component" value="Unassembled WGS sequence"/>
</dbReference>
<gene>
    <name evidence="2" type="ORF">SAMN04488113_102128</name>
</gene>
<name>A0A1H6RLU7_9LACT</name>
<keyword evidence="1" id="KW-0472">Membrane</keyword>
<feature type="transmembrane region" description="Helical" evidence="1">
    <location>
        <begin position="6"/>
        <end position="26"/>
    </location>
</feature>
<evidence type="ECO:0000313" key="2">
    <source>
        <dbReference type="EMBL" id="SEI53517.1"/>
    </source>
</evidence>
<dbReference type="Pfam" id="PF19700">
    <property type="entry name" value="DUF6198"/>
    <property type="match status" value="1"/>
</dbReference>
<protein>
    <submittedName>
        <fullName evidence="2">Uncharacterized membrane protein YczE</fullName>
    </submittedName>
</protein>
<dbReference type="PANTHER" id="PTHR40078:SF1">
    <property type="entry name" value="INTEGRAL MEMBRANE PROTEIN"/>
    <property type="match status" value="1"/>
</dbReference>
<dbReference type="OrthoDB" id="9814474at2"/>
<dbReference type="InterPro" id="IPR038750">
    <property type="entry name" value="YczE/YyaS-like"/>
</dbReference>
<dbReference type="PANTHER" id="PTHR40078">
    <property type="entry name" value="INTEGRAL MEMBRANE PROTEIN-RELATED"/>
    <property type="match status" value="1"/>
</dbReference>
<sequence>MKKIKIIYSTLGTLFIALAVTAFRLASLGTDPYSTFNLGFSMLLNMEFGVFLTISSLLMLIYIFFANRALIGIGTIINIFLVGNLSDVFVNFIKDGFGTFEGLAFRLILSALGVVSMSMGAALYIEAKEGVAPYDAMPIILSDKAGISYRLSRVIVDVSLVIIGFSLGAGLGINTVITAFFLGPFIQFFRNIFEKDLNTKALRYATKK</sequence>
<feature type="transmembrane region" description="Helical" evidence="1">
    <location>
        <begin position="105"/>
        <end position="125"/>
    </location>
</feature>
<feature type="transmembrane region" description="Helical" evidence="1">
    <location>
        <begin position="158"/>
        <end position="182"/>
    </location>
</feature>